<dbReference type="RefSeq" id="WP_193920111.1">
    <property type="nucleotide sequence ID" value="NZ_JADEXS020000001.1"/>
</dbReference>
<evidence type="ECO:0000313" key="2">
    <source>
        <dbReference type="Proteomes" id="UP000622533"/>
    </source>
</evidence>
<evidence type="ECO:0000313" key="1">
    <source>
        <dbReference type="EMBL" id="MBE9025223.1"/>
    </source>
</evidence>
<organism evidence="1 2">
    <name type="scientific">Desmonostoc muscorum LEGE 12446</name>
    <dbReference type="NCBI Taxonomy" id="1828758"/>
    <lineage>
        <taxon>Bacteria</taxon>
        <taxon>Bacillati</taxon>
        <taxon>Cyanobacteriota</taxon>
        <taxon>Cyanophyceae</taxon>
        <taxon>Nostocales</taxon>
        <taxon>Nostocaceae</taxon>
        <taxon>Desmonostoc</taxon>
    </lineage>
</organism>
<dbReference type="SUPFAM" id="SSF48452">
    <property type="entry name" value="TPR-like"/>
    <property type="match status" value="2"/>
</dbReference>
<dbReference type="AlphaFoldDB" id="A0A8J6ZXY4"/>
<dbReference type="EMBL" id="JADEXS010000379">
    <property type="protein sequence ID" value="MBE9025223.1"/>
    <property type="molecule type" value="Genomic_DNA"/>
</dbReference>
<dbReference type="Proteomes" id="UP000622533">
    <property type="component" value="Unassembled WGS sequence"/>
</dbReference>
<protein>
    <recommendedName>
        <fullName evidence="3">Tetratricopeptide repeat protein</fullName>
    </recommendedName>
</protein>
<comment type="caution">
    <text evidence="1">The sequence shown here is derived from an EMBL/GenBank/DDBJ whole genome shotgun (WGS) entry which is preliminary data.</text>
</comment>
<keyword evidence="2" id="KW-1185">Reference proteome</keyword>
<reference evidence="1" key="1">
    <citation type="submission" date="2020-10" db="EMBL/GenBank/DDBJ databases">
        <authorList>
            <person name="Castelo-Branco R."/>
            <person name="Eusebio N."/>
            <person name="Adriana R."/>
            <person name="Vieira A."/>
            <person name="Brugerolle De Fraissinette N."/>
            <person name="Rezende De Castro R."/>
            <person name="Schneider M.P."/>
            <person name="Vasconcelos V."/>
            <person name="Leao P.N."/>
        </authorList>
    </citation>
    <scope>NUCLEOTIDE SEQUENCE</scope>
    <source>
        <strain evidence="1">LEGE 12446</strain>
    </source>
</reference>
<sequence length="529" mass="62163">MQENPVGDTFKHQILDMKNCDDWLGIYNLFAPLENLAQNHPDIWNNVEISNEIGFASGKLAETSSIPPDIFNNQERKKTFLNQQAKYRRVTENIRKRCVELAPENPGYWSSLAYLYYQNVQELKQPKGRRDGNIREEAETSIKYYEQALSIDNNRIADLYRKGYLLAQILPDQILFGKNKDNSENIFDLARQKRKEGITSLLKAIEIWESLNSTDEIQHEKRKRYRKEYIKSFYCTGRAYYDQIRKDWDVTVYALRLQKGISESDTISYSPQDWDCANKAWFYFYHCWLTDQQDSRQMPDEWQVNTTNTTNDGIDGVYKLYWLGKVSFAQYWILSGYGQKDTPEVIKYRDRAAKYLNAALNFSWSPENQRQNKKFIAELLARLYISQGDYIQAINVINDNCGTFLDDYIAHTLSLALILNNESYEAQKILERCSLSQRNRVIWESHFLIGCSHLSNGNFEQANQAFQKADEQARRQGKKTIDSLLIGRSFVAYKFHKKEEAIRYMKEANQINPYRVSVSRYLEKWQKSG</sequence>
<proteinExistence type="predicted"/>
<dbReference type="InterPro" id="IPR011990">
    <property type="entry name" value="TPR-like_helical_dom_sf"/>
</dbReference>
<gene>
    <name evidence="1" type="ORF">IQ276_23220</name>
</gene>
<accession>A0A8J6ZXY4</accession>
<name>A0A8J6ZXY4_DESMC</name>
<dbReference type="Gene3D" id="1.25.40.10">
    <property type="entry name" value="Tetratricopeptide repeat domain"/>
    <property type="match status" value="2"/>
</dbReference>
<evidence type="ECO:0008006" key="3">
    <source>
        <dbReference type="Google" id="ProtNLM"/>
    </source>
</evidence>